<accession>A0AA46QTH2</accession>
<reference evidence="1 2" key="1">
    <citation type="submission" date="2019-08" db="EMBL/GenBank/DDBJ databases">
        <title>Emerging of two pre-pandemic pathogenic O4:KUT lineages of Vibrio parahaemolyticus in coastal eastern China.</title>
        <authorList>
            <person name="Yu H."/>
        </authorList>
    </citation>
    <scope>NUCLEOTIDE SEQUENCE [LARGE SCALE GENOMIC DNA]</scope>
    <source>
        <strain evidence="1 2">HZ17-383</strain>
    </source>
</reference>
<proteinExistence type="predicted"/>
<dbReference type="Proteomes" id="UP000321504">
    <property type="component" value="Unassembled WGS sequence"/>
</dbReference>
<organism evidence="1 2">
    <name type="scientific">Vibrio parahaemolyticus</name>
    <dbReference type="NCBI Taxonomy" id="670"/>
    <lineage>
        <taxon>Bacteria</taxon>
        <taxon>Pseudomonadati</taxon>
        <taxon>Pseudomonadota</taxon>
        <taxon>Gammaproteobacteria</taxon>
        <taxon>Vibrionales</taxon>
        <taxon>Vibrionaceae</taxon>
        <taxon>Vibrio</taxon>
    </lineage>
</organism>
<dbReference type="EMBL" id="VRMQ01000001">
    <property type="protein sequence ID" value="TXN18180.1"/>
    <property type="molecule type" value="Genomic_DNA"/>
</dbReference>
<name>A0AA46QTH2_VIBPH</name>
<evidence type="ECO:0000313" key="2">
    <source>
        <dbReference type="Proteomes" id="UP000321504"/>
    </source>
</evidence>
<dbReference type="AlphaFoldDB" id="A0AA46QTH2"/>
<comment type="caution">
    <text evidence="1">The sequence shown here is derived from an EMBL/GenBank/DDBJ whole genome shotgun (WGS) entry which is preliminary data.</text>
</comment>
<protein>
    <submittedName>
        <fullName evidence="1">Uncharacterized protein</fullName>
    </submittedName>
</protein>
<evidence type="ECO:0000313" key="1">
    <source>
        <dbReference type="EMBL" id="TXN18180.1"/>
    </source>
</evidence>
<sequence length="43" mass="5166">MNRPSRRGEHTQYQPQAKCSSQYHQFIKVHLTFSFSKQKIRAD</sequence>
<gene>
    <name evidence="1" type="ORF">FVP01_04100</name>
</gene>